<gene>
    <name evidence="1" type="ORF">AVEN_118313_1</name>
</gene>
<evidence type="ECO:0000313" key="1">
    <source>
        <dbReference type="EMBL" id="GBN95547.1"/>
    </source>
</evidence>
<dbReference type="AlphaFoldDB" id="A0A4Y2T4R0"/>
<comment type="caution">
    <text evidence="1">The sequence shown here is derived from an EMBL/GenBank/DDBJ whole genome shotgun (WGS) entry which is preliminary data.</text>
</comment>
<name>A0A4Y2T4R0_ARAVE</name>
<reference evidence="1 2" key="1">
    <citation type="journal article" date="2019" name="Sci. Rep.">
        <title>Orb-weaving spider Araneus ventricosus genome elucidates the spidroin gene catalogue.</title>
        <authorList>
            <person name="Kono N."/>
            <person name="Nakamura H."/>
            <person name="Ohtoshi R."/>
            <person name="Moran D.A.P."/>
            <person name="Shinohara A."/>
            <person name="Yoshida Y."/>
            <person name="Fujiwara M."/>
            <person name="Mori M."/>
            <person name="Tomita M."/>
            <person name="Arakawa K."/>
        </authorList>
    </citation>
    <scope>NUCLEOTIDE SEQUENCE [LARGE SCALE GENOMIC DNA]</scope>
</reference>
<protein>
    <submittedName>
        <fullName evidence="1">Uncharacterized protein</fullName>
    </submittedName>
</protein>
<organism evidence="1 2">
    <name type="scientific">Araneus ventricosus</name>
    <name type="common">Orbweaver spider</name>
    <name type="synonym">Epeira ventricosa</name>
    <dbReference type="NCBI Taxonomy" id="182803"/>
    <lineage>
        <taxon>Eukaryota</taxon>
        <taxon>Metazoa</taxon>
        <taxon>Ecdysozoa</taxon>
        <taxon>Arthropoda</taxon>
        <taxon>Chelicerata</taxon>
        <taxon>Arachnida</taxon>
        <taxon>Araneae</taxon>
        <taxon>Araneomorphae</taxon>
        <taxon>Entelegynae</taxon>
        <taxon>Araneoidea</taxon>
        <taxon>Araneidae</taxon>
        <taxon>Araneus</taxon>
    </lineage>
</organism>
<keyword evidence="2" id="KW-1185">Reference proteome</keyword>
<evidence type="ECO:0000313" key="2">
    <source>
        <dbReference type="Proteomes" id="UP000499080"/>
    </source>
</evidence>
<dbReference type="EMBL" id="BGPR01026098">
    <property type="protein sequence ID" value="GBN95547.1"/>
    <property type="molecule type" value="Genomic_DNA"/>
</dbReference>
<accession>A0A4Y2T4R0</accession>
<dbReference type="Proteomes" id="UP000499080">
    <property type="component" value="Unassembled WGS sequence"/>
</dbReference>
<proteinExistence type="predicted"/>
<sequence>MNFLRRCHLCNEVTQEKEQKQAQAKKSIGFEQASKAEDGIDDRCCHLLVDEGVVCVLRPLVTYGSYFEPRPLGRVTIFNY</sequence>